<protein>
    <submittedName>
        <fullName evidence="3">Alpha/beta hydrolase</fullName>
    </submittedName>
</protein>
<dbReference type="InterPro" id="IPR029058">
    <property type="entry name" value="AB_hydrolase_fold"/>
</dbReference>
<organism evidence="3 4">
    <name type="scientific">Dentiradicibacter hellwigii</name>
    <dbReference type="NCBI Taxonomy" id="3149053"/>
    <lineage>
        <taxon>Bacteria</taxon>
        <taxon>Pseudomonadati</taxon>
        <taxon>Pseudomonadota</taxon>
        <taxon>Betaproteobacteria</taxon>
        <taxon>Rhodocyclales</taxon>
        <taxon>Rhodocyclaceae</taxon>
        <taxon>Dentiradicibacter</taxon>
    </lineage>
</organism>
<reference evidence="4" key="1">
    <citation type="submission" date="2024-06" db="EMBL/GenBank/DDBJ databases">
        <title>Radixoralia hellwigii gen. nov., sp nov., isolated from a root canal in the human oral cavity.</title>
        <authorList>
            <person name="Bartsch S."/>
            <person name="Wittmer A."/>
            <person name="Schulz A.-K."/>
            <person name="Neumann-Schaal M."/>
            <person name="Wolf J."/>
            <person name="Gronow S."/>
            <person name="Tennert C."/>
            <person name="Haecker G."/>
            <person name="Cieplik F."/>
            <person name="Al-Ahmad A."/>
        </authorList>
    </citation>
    <scope>NUCLEOTIDE SEQUENCE [LARGE SCALE GENOMIC DNA]</scope>
    <source>
        <strain evidence="4">Wk13</strain>
    </source>
</reference>
<keyword evidence="1" id="KW-0812">Transmembrane</keyword>
<proteinExistence type="predicted"/>
<comment type="caution">
    <text evidence="3">The sequence shown here is derived from an EMBL/GenBank/DDBJ whole genome shotgun (WGS) entry which is preliminary data.</text>
</comment>
<gene>
    <name evidence="3" type="ORF">ABCS64_00440</name>
</gene>
<keyword evidence="1" id="KW-1133">Transmembrane helix</keyword>
<feature type="transmembrane region" description="Helical" evidence="1">
    <location>
        <begin position="458"/>
        <end position="478"/>
    </location>
</feature>
<dbReference type="InterPro" id="IPR050261">
    <property type="entry name" value="FrsA_esterase"/>
</dbReference>
<feature type="transmembrane region" description="Helical" evidence="1">
    <location>
        <begin position="538"/>
        <end position="560"/>
    </location>
</feature>
<keyword evidence="1" id="KW-0472">Membrane</keyword>
<dbReference type="Pfam" id="PF12146">
    <property type="entry name" value="Hydrolase_4"/>
    <property type="match status" value="1"/>
</dbReference>
<evidence type="ECO:0000313" key="4">
    <source>
        <dbReference type="Proteomes" id="UP001574673"/>
    </source>
</evidence>
<evidence type="ECO:0000256" key="1">
    <source>
        <dbReference type="SAM" id="Phobius"/>
    </source>
</evidence>
<feature type="transmembrane region" description="Helical" evidence="1">
    <location>
        <begin position="287"/>
        <end position="307"/>
    </location>
</feature>
<dbReference type="GO" id="GO:0016787">
    <property type="term" value="F:hydrolase activity"/>
    <property type="evidence" value="ECO:0007669"/>
    <property type="project" value="UniProtKB-KW"/>
</dbReference>
<dbReference type="EMBL" id="JBEUWX010000001">
    <property type="protein sequence ID" value="MFA9948806.1"/>
    <property type="molecule type" value="Genomic_DNA"/>
</dbReference>
<dbReference type="PANTHER" id="PTHR22946">
    <property type="entry name" value="DIENELACTONE HYDROLASE DOMAIN-CONTAINING PROTEIN-RELATED"/>
    <property type="match status" value="1"/>
</dbReference>
<dbReference type="RefSeq" id="WP_418889979.1">
    <property type="nucleotide sequence ID" value="NZ_JBEUWX010000001.1"/>
</dbReference>
<feature type="transmembrane region" description="Helical" evidence="1">
    <location>
        <begin position="371"/>
        <end position="389"/>
    </location>
</feature>
<feature type="transmembrane region" description="Helical" evidence="1">
    <location>
        <begin position="567"/>
        <end position="589"/>
    </location>
</feature>
<evidence type="ECO:0000259" key="2">
    <source>
        <dbReference type="Pfam" id="PF12146"/>
    </source>
</evidence>
<feature type="transmembrane region" description="Helical" evidence="1">
    <location>
        <begin position="499"/>
        <end position="518"/>
    </location>
</feature>
<accession>A0ABV4UAI7</accession>
<keyword evidence="4" id="KW-1185">Reference proteome</keyword>
<dbReference type="InterPro" id="IPR022742">
    <property type="entry name" value="Hydrolase_4"/>
</dbReference>
<name>A0ABV4UAI7_9RHOO</name>
<feature type="transmembrane region" description="Helical" evidence="1">
    <location>
        <begin position="416"/>
        <end position="438"/>
    </location>
</feature>
<dbReference type="SUPFAM" id="SSF53474">
    <property type="entry name" value="alpha/beta-Hydrolases"/>
    <property type="match status" value="1"/>
</dbReference>
<dbReference type="Proteomes" id="UP001574673">
    <property type="component" value="Unassembled WGS sequence"/>
</dbReference>
<feature type="domain" description="Serine aminopeptidase S33" evidence="2">
    <location>
        <begin position="71"/>
        <end position="163"/>
    </location>
</feature>
<sequence length="594" mass="65981">MKTSSSRRSYFLAALLAFLALCVSWLGNRIERDFGRVDVNTVIFMTEELQPVVAKLYRPLTATAEHPAPGLLALHGYQSDKEAASTFGALELARRGYVVLAIDQFGHGYSTQSPASNKNMSGSNNGYQYLKSLPFVDANRLGIFGHSTGALNAIRVARANPDHRAVNGQSSNGGEMRGLNNYLLTQGLYEEIGGYRERTFPVKDLVRNATRLKAFDLPADATLEWNHTYGNFTDGSARRADLVSGTHLGVMISAETNRSAIDWFGQAFDQKNNIDGYTYWHKEFCGLAALFFALAAMLFLANGLLALPYFAAACQPVERASWLPRRTWLGLGMINIALTMLLYPVFTQWGGANEPIAAVLPFMPLEMGNGIITWLLVNALVSVVFFILWRHGQPIPLDRLGITAAPAQGRGICRHVVLAFLLAGTLYALTLFIYNLFAQELRFLWPLLKPMTNARWRIFPVYWLLIFIAFAAINGLILTAQMKQPVGKSFAVTWLRWSLGSIAISVGGLCMLWCLHFIPNYLQIGPGFDVLGLPKFGGRWMMMLPVIISQFCAMIVINHWCYLKTGYIWLGVTLTSLLMAWMMVGGQVIGRFTA</sequence>
<dbReference type="Gene3D" id="3.40.50.1820">
    <property type="entry name" value="alpha/beta hydrolase"/>
    <property type="match status" value="1"/>
</dbReference>
<keyword evidence="3" id="KW-0378">Hydrolase</keyword>
<evidence type="ECO:0000313" key="3">
    <source>
        <dbReference type="EMBL" id="MFA9948806.1"/>
    </source>
</evidence>
<feature type="transmembrane region" description="Helical" evidence="1">
    <location>
        <begin position="328"/>
        <end position="351"/>
    </location>
</feature>